<evidence type="ECO:0000256" key="4">
    <source>
        <dbReference type="ARBA" id="ARBA00022777"/>
    </source>
</evidence>
<feature type="compositionally biased region" description="Low complexity" evidence="7">
    <location>
        <begin position="466"/>
        <end position="476"/>
    </location>
</feature>
<dbReference type="GO" id="GO:0006013">
    <property type="term" value="P:mannose metabolic process"/>
    <property type="evidence" value="ECO:0007669"/>
    <property type="project" value="TreeGrafter"/>
</dbReference>
<dbReference type="GO" id="GO:0005739">
    <property type="term" value="C:mitochondrion"/>
    <property type="evidence" value="ECO:0007669"/>
    <property type="project" value="TreeGrafter"/>
</dbReference>
<dbReference type="AlphaFoldDB" id="A0AAN7DPX9"/>
<dbReference type="Pfam" id="PF03727">
    <property type="entry name" value="Hexokinase_2"/>
    <property type="match status" value="1"/>
</dbReference>
<dbReference type="EMBL" id="JASEJX010000012">
    <property type="protein sequence ID" value="KAK4518745.1"/>
    <property type="molecule type" value="Genomic_DNA"/>
</dbReference>
<feature type="domain" description="Hexokinase N-terminal" evidence="8">
    <location>
        <begin position="6"/>
        <end position="204"/>
    </location>
</feature>
<feature type="region of interest" description="Disordered" evidence="7">
    <location>
        <begin position="465"/>
        <end position="493"/>
    </location>
</feature>
<dbReference type="InterPro" id="IPR001312">
    <property type="entry name" value="Hexokinase"/>
</dbReference>
<dbReference type="Gene3D" id="3.40.367.20">
    <property type="match status" value="1"/>
</dbReference>
<dbReference type="GO" id="GO:0004340">
    <property type="term" value="F:glucokinase activity"/>
    <property type="evidence" value="ECO:0007669"/>
    <property type="project" value="TreeGrafter"/>
</dbReference>
<keyword evidence="3 6" id="KW-0547">Nucleotide-binding</keyword>
<dbReference type="EC" id="2.7.1.-" evidence="6"/>
<dbReference type="InterPro" id="IPR043129">
    <property type="entry name" value="ATPase_NBD"/>
</dbReference>
<dbReference type="GO" id="GO:0005829">
    <property type="term" value="C:cytosol"/>
    <property type="evidence" value="ECO:0007669"/>
    <property type="project" value="TreeGrafter"/>
</dbReference>
<dbReference type="PANTHER" id="PTHR19443">
    <property type="entry name" value="HEXOKINASE"/>
    <property type="match status" value="1"/>
</dbReference>
<dbReference type="InterPro" id="IPR022672">
    <property type="entry name" value="Hexokinase_N"/>
</dbReference>
<evidence type="ECO:0000313" key="11">
    <source>
        <dbReference type="Proteomes" id="UP001304243"/>
    </source>
</evidence>
<dbReference type="GO" id="GO:0005536">
    <property type="term" value="F:D-glucose binding"/>
    <property type="evidence" value="ECO:0007669"/>
    <property type="project" value="InterPro"/>
</dbReference>
<dbReference type="PRINTS" id="PR00475">
    <property type="entry name" value="HEXOKINASE"/>
</dbReference>
<organism evidence="10 11">
    <name type="scientific">Mucor velutinosus</name>
    <dbReference type="NCBI Taxonomy" id="708070"/>
    <lineage>
        <taxon>Eukaryota</taxon>
        <taxon>Fungi</taxon>
        <taxon>Fungi incertae sedis</taxon>
        <taxon>Mucoromycota</taxon>
        <taxon>Mucoromycotina</taxon>
        <taxon>Mucoromycetes</taxon>
        <taxon>Mucorales</taxon>
        <taxon>Mucorineae</taxon>
        <taxon>Mucoraceae</taxon>
        <taxon>Mucor</taxon>
    </lineage>
</organism>
<name>A0AAN7DPX9_9FUNG</name>
<dbReference type="GO" id="GO:0019158">
    <property type="term" value="F:mannokinase activity"/>
    <property type="evidence" value="ECO:0007669"/>
    <property type="project" value="TreeGrafter"/>
</dbReference>
<dbReference type="SUPFAM" id="SSF53067">
    <property type="entry name" value="Actin-like ATPase domain"/>
    <property type="match status" value="2"/>
</dbReference>
<dbReference type="PROSITE" id="PS51748">
    <property type="entry name" value="HEXOKINASE_2"/>
    <property type="match status" value="1"/>
</dbReference>
<reference evidence="10 11" key="1">
    <citation type="submission" date="2022-11" db="EMBL/GenBank/DDBJ databases">
        <title>Mucor velutinosus strain NIH1002 WGS.</title>
        <authorList>
            <person name="Subramanian P."/>
            <person name="Mullikin J.C."/>
            <person name="Segre J.A."/>
            <person name="Zelazny A.M."/>
        </authorList>
    </citation>
    <scope>NUCLEOTIDE SEQUENCE [LARGE SCALE GENOMIC DNA]</scope>
    <source>
        <strain evidence="10 11">NIH1002</strain>
    </source>
</reference>
<dbReference type="RefSeq" id="XP_064685411.1">
    <property type="nucleotide sequence ID" value="XM_064828209.1"/>
</dbReference>
<evidence type="ECO:0000259" key="9">
    <source>
        <dbReference type="Pfam" id="PF03727"/>
    </source>
</evidence>
<dbReference type="InterPro" id="IPR022673">
    <property type="entry name" value="Hexokinase_C"/>
</dbReference>
<proteinExistence type="inferred from homology"/>
<keyword evidence="2 6" id="KW-0808">Transferase</keyword>
<feature type="domain" description="Hexokinase C-terminal" evidence="9">
    <location>
        <begin position="210"/>
        <end position="457"/>
    </location>
</feature>
<comment type="similarity">
    <text evidence="1 6">Belongs to the hexokinase family.</text>
</comment>
<evidence type="ECO:0000256" key="7">
    <source>
        <dbReference type="SAM" id="MobiDB-lite"/>
    </source>
</evidence>
<dbReference type="GO" id="GO:0008865">
    <property type="term" value="F:fructokinase activity"/>
    <property type="evidence" value="ECO:0007669"/>
    <property type="project" value="TreeGrafter"/>
</dbReference>
<protein>
    <recommendedName>
        <fullName evidence="6">Phosphotransferase</fullName>
        <ecNumber evidence="6">2.7.1.-</ecNumber>
    </recommendedName>
</protein>
<evidence type="ECO:0000256" key="3">
    <source>
        <dbReference type="ARBA" id="ARBA00022741"/>
    </source>
</evidence>
<feature type="compositionally biased region" description="Basic and acidic residues" evidence="7">
    <location>
        <begin position="524"/>
        <end position="533"/>
    </location>
</feature>
<sequence>MTDPLASIREEFDLNQQVFKAIVDGFKAEYESGLSTASASGLATMIPSYVTTLPTGKEKGTYLALDLGGSTLRVCAVELLGNCQVTVTEIRRHIAPNDPLRTSGATAFFDWIVDAIAELIEKIGYHAVHADGPLSLGVCWSFPVDQTSISAGRILRMGKGFTIEGVEGYDLSTLFQEAFDRKNVNVKVTALLNDTVGTLVAHAYTNPDTRVGFIYGTGVNAAYPEKVSRMVKLQGNQQVKHYNPDATMLVNTEIDIFGSDAYLPLNKYDRELDANHSQPDFQLYEKMMSGACIGELVRLAALDMIENGSLFKGHRPTEFAVSMEFSTSIPSDIEGHLDYSTEARFEHLKELIHFQDGYTMDLDDLNVFTELCQIVSNRAAKLAGAAMASLIEQQQDLMTGSSPIVIGVNGSTYEKYPDMHQRIYRSLITWFDSQVSDRIRVELATDGGSIGGALIAMLAEKEEQQQQKVSSSQQQKTLPTTETTKKAIPNNHPPPPSFLGCLFGWLAPLRAKRGDTNNTSGVDETIKINQEKL</sequence>
<keyword evidence="11" id="KW-1185">Reference proteome</keyword>
<evidence type="ECO:0000256" key="1">
    <source>
        <dbReference type="ARBA" id="ARBA00009225"/>
    </source>
</evidence>
<dbReference type="GO" id="GO:0005524">
    <property type="term" value="F:ATP binding"/>
    <property type="evidence" value="ECO:0007669"/>
    <property type="project" value="UniProtKB-UniRule"/>
</dbReference>
<feature type="region of interest" description="Disordered" evidence="7">
    <location>
        <begin position="513"/>
        <end position="533"/>
    </location>
</feature>
<dbReference type="Proteomes" id="UP001304243">
    <property type="component" value="Unassembled WGS sequence"/>
</dbReference>
<gene>
    <name evidence="10" type="primary">SUN3</name>
    <name evidence="10" type="ORF">ATC70_008967</name>
</gene>
<evidence type="ECO:0000259" key="8">
    <source>
        <dbReference type="Pfam" id="PF00349"/>
    </source>
</evidence>
<dbReference type="GeneID" id="89952653"/>
<dbReference type="Gene3D" id="3.30.420.40">
    <property type="match status" value="1"/>
</dbReference>
<comment type="caution">
    <text evidence="10">The sequence shown here is derived from an EMBL/GenBank/DDBJ whole genome shotgun (WGS) entry which is preliminary data.</text>
</comment>
<dbReference type="GO" id="GO:0006096">
    <property type="term" value="P:glycolytic process"/>
    <property type="evidence" value="ECO:0007669"/>
    <property type="project" value="UniProtKB-KW"/>
</dbReference>
<keyword evidence="5 6" id="KW-0067">ATP-binding</keyword>
<accession>A0AAN7DPX9</accession>
<keyword evidence="6" id="KW-0324">Glycolysis</keyword>
<keyword evidence="4 6" id="KW-0418">Kinase</keyword>
<dbReference type="GO" id="GO:0001678">
    <property type="term" value="P:intracellular glucose homeostasis"/>
    <property type="evidence" value="ECO:0007669"/>
    <property type="project" value="InterPro"/>
</dbReference>
<dbReference type="Pfam" id="PF00349">
    <property type="entry name" value="Hexokinase_1"/>
    <property type="match status" value="1"/>
</dbReference>
<dbReference type="PANTHER" id="PTHR19443:SF24">
    <property type="entry name" value="PHOSPHOTRANSFERASE"/>
    <property type="match status" value="1"/>
</dbReference>
<evidence type="ECO:0000256" key="6">
    <source>
        <dbReference type="RuleBase" id="RU362007"/>
    </source>
</evidence>
<evidence type="ECO:0000256" key="2">
    <source>
        <dbReference type="ARBA" id="ARBA00022679"/>
    </source>
</evidence>
<evidence type="ECO:0000313" key="10">
    <source>
        <dbReference type="EMBL" id="KAK4518745.1"/>
    </source>
</evidence>
<dbReference type="GO" id="GO:0006006">
    <property type="term" value="P:glucose metabolic process"/>
    <property type="evidence" value="ECO:0007669"/>
    <property type="project" value="TreeGrafter"/>
</dbReference>
<evidence type="ECO:0000256" key="5">
    <source>
        <dbReference type="ARBA" id="ARBA00022840"/>
    </source>
</evidence>